<protein>
    <submittedName>
        <fullName evidence="1">Uncharacterized protein</fullName>
    </submittedName>
</protein>
<dbReference type="AlphaFoldDB" id="A0A2G2XSH5"/>
<proteinExistence type="predicted"/>
<organism evidence="1 2">
    <name type="scientific">Capsicum baccatum</name>
    <name type="common">Peruvian pepper</name>
    <dbReference type="NCBI Taxonomy" id="33114"/>
    <lineage>
        <taxon>Eukaryota</taxon>
        <taxon>Viridiplantae</taxon>
        <taxon>Streptophyta</taxon>
        <taxon>Embryophyta</taxon>
        <taxon>Tracheophyta</taxon>
        <taxon>Spermatophyta</taxon>
        <taxon>Magnoliopsida</taxon>
        <taxon>eudicotyledons</taxon>
        <taxon>Gunneridae</taxon>
        <taxon>Pentapetalae</taxon>
        <taxon>asterids</taxon>
        <taxon>lamiids</taxon>
        <taxon>Solanales</taxon>
        <taxon>Solanaceae</taxon>
        <taxon>Solanoideae</taxon>
        <taxon>Capsiceae</taxon>
        <taxon>Capsicum</taxon>
    </lineage>
</organism>
<dbReference type="InterPro" id="IPR032675">
    <property type="entry name" value="LRR_dom_sf"/>
</dbReference>
<dbReference type="SUPFAM" id="SSF52058">
    <property type="entry name" value="L domain-like"/>
    <property type="match status" value="1"/>
</dbReference>
<dbReference type="Proteomes" id="UP000224567">
    <property type="component" value="Unassembled WGS sequence"/>
</dbReference>
<dbReference type="PANTHER" id="PTHR15140">
    <property type="entry name" value="TUBULIN-SPECIFIC CHAPERONE E"/>
    <property type="match status" value="1"/>
</dbReference>
<reference evidence="1 2" key="1">
    <citation type="journal article" date="2017" name="Genome Biol.">
        <title>New reference genome sequences of hot pepper reveal the massive evolution of plant disease-resistance genes by retroduplication.</title>
        <authorList>
            <person name="Kim S."/>
            <person name="Park J."/>
            <person name="Yeom S.I."/>
            <person name="Kim Y.M."/>
            <person name="Seo E."/>
            <person name="Kim K.T."/>
            <person name="Kim M.S."/>
            <person name="Lee J.M."/>
            <person name="Cheong K."/>
            <person name="Shin H.S."/>
            <person name="Kim S.B."/>
            <person name="Han K."/>
            <person name="Lee J."/>
            <person name="Park M."/>
            <person name="Lee H.A."/>
            <person name="Lee H.Y."/>
            <person name="Lee Y."/>
            <person name="Oh S."/>
            <person name="Lee J.H."/>
            <person name="Choi E."/>
            <person name="Choi E."/>
            <person name="Lee S.E."/>
            <person name="Jeon J."/>
            <person name="Kim H."/>
            <person name="Choi G."/>
            <person name="Song H."/>
            <person name="Lee J."/>
            <person name="Lee S.C."/>
            <person name="Kwon J.K."/>
            <person name="Lee H.Y."/>
            <person name="Koo N."/>
            <person name="Hong Y."/>
            <person name="Kim R.W."/>
            <person name="Kang W.H."/>
            <person name="Huh J.H."/>
            <person name="Kang B.C."/>
            <person name="Yang T.J."/>
            <person name="Lee Y.H."/>
            <person name="Bennetzen J.L."/>
            <person name="Choi D."/>
        </authorList>
    </citation>
    <scope>NUCLEOTIDE SEQUENCE [LARGE SCALE GENOMIC DNA]</scope>
    <source>
        <strain evidence="2">cv. PBC81</strain>
    </source>
</reference>
<comment type="caution">
    <text evidence="1">The sequence shown here is derived from an EMBL/GenBank/DDBJ whole genome shotgun (WGS) entry which is preliminary data.</text>
</comment>
<sequence>MIAIHGNNPHAMLIRTHPLAWKVLDMPQLRHIHTKNFSLLIPPPTSLIAERENHLQTLTGLMPSSCNVELFQRIPYLKKLGILNVDSVATEKCYCLDNLVHLTQLEKLKVEFTTDCMHILRSYGGRQIGTHLKWEDMNFLRKLPNLEVLKLKHRAFYGEIWKLSDEDEEGFFRLKFLLLESMYLEQWEATSYHFPSLEHLVLTDCYSLEQIPFDFADVQTLQLIELHKCMHSLLVSAEQIQEEQQSLGNDDLVIRVNYRPQKVLSTAVCALHTKRLFDGEYRKVYSSKYKKLDRSGTFIAPTTMFEIDDPGFAE</sequence>
<gene>
    <name evidence="1" type="ORF">CQW23_02809</name>
</gene>
<evidence type="ECO:0000313" key="1">
    <source>
        <dbReference type="EMBL" id="PHT60446.1"/>
    </source>
</evidence>
<dbReference type="OrthoDB" id="1302018at2759"/>
<dbReference type="Gene3D" id="3.80.10.10">
    <property type="entry name" value="Ribonuclease Inhibitor"/>
    <property type="match status" value="1"/>
</dbReference>
<accession>A0A2G2XSH5</accession>
<keyword evidence="2" id="KW-1185">Reference proteome</keyword>
<name>A0A2G2XSH5_CAPBA</name>
<dbReference type="PANTHER" id="PTHR15140:SF47">
    <property type="entry name" value="LATE BLIGHT RESISTANCE PROTEIN HOMOLOG R1A-3 ISOFORM X1"/>
    <property type="match status" value="1"/>
</dbReference>
<dbReference type="EMBL" id="MLFT02000001">
    <property type="protein sequence ID" value="PHT60446.1"/>
    <property type="molecule type" value="Genomic_DNA"/>
</dbReference>
<evidence type="ECO:0000313" key="2">
    <source>
        <dbReference type="Proteomes" id="UP000224567"/>
    </source>
</evidence>
<reference evidence="2" key="2">
    <citation type="journal article" date="2017" name="J. Anim. Genet.">
        <title>Multiple reference genome sequences of hot pepper reveal the massive evolution of plant disease resistance genes by retroduplication.</title>
        <authorList>
            <person name="Kim S."/>
            <person name="Park J."/>
            <person name="Yeom S.-I."/>
            <person name="Kim Y.-M."/>
            <person name="Seo E."/>
            <person name="Kim K.-T."/>
            <person name="Kim M.-S."/>
            <person name="Lee J.M."/>
            <person name="Cheong K."/>
            <person name="Shin H.-S."/>
            <person name="Kim S.-B."/>
            <person name="Han K."/>
            <person name="Lee J."/>
            <person name="Park M."/>
            <person name="Lee H.-A."/>
            <person name="Lee H.-Y."/>
            <person name="Lee Y."/>
            <person name="Oh S."/>
            <person name="Lee J.H."/>
            <person name="Choi E."/>
            <person name="Choi E."/>
            <person name="Lee S.E."/>
            <person name="Jeon J."/>
            <person name="Kim H."/>
            <person name="Choi G."/>
            <person name="Song H."/>
            <person name="Lee J."/>
            <person name="Lee S.-C."/>
            <person name="Kwon J.-K."/>
            <person name="Lee H.-Y."/>
            <person name="Koo N."/>
            <person name="Hong Y."/>
            <person name="Kim R.W."/>
            <person name="Kang W.-H."/>
            <person name="Huh J.H."/>
            <person name="Kang B.-C."/>
            <person name="Yang T.-J."/>
            <person name="Lee Y.-H."/>
            <person name="Bennetzen J.L."/>
            <person name="Choi D."/>
        </authorList>
    </citation>
    <scope>NUCLEOTIDE SEQUENCE [LARGE SCALE GENOMIC DNA]</scope>
    <source>
        <strain evidence="2">cv. PBC81</strain>
    </source>
</reference>